<dbReference type="Proteomes" id="UP000606786">
    <property type="component" value="Unassembled WGS sequence"/>
</dbReference>
<reference evidence="1" key="1">
    <citation type="submission" date="2020-11" db="EMBL/GenBank/DDBJ databases">
        <authorList>
            <person name="Whitehead M."/>
        </authorList>
    </citation>
    <scope>NUCLEOTIDE SEQUENCE</scope>
    <source>
        <strain evidence="1">EGII</strain>
    </source>
</reference>
<protein>
    <submittedName>
        <fullName evidence="1">(Mediterranean fruit fly) hypothetical protein</fullName>
    </submittedName>
</protein>
<sequence>MHLLPASVPAFEKLTKTEQKATNNINNKYCSKQIIHLRKNKIHTDTCTIIKHILSHHQLVSVGFKRPSTTNVPRVRRSYRLERTLLRCVQCAFSGALYQNCVKFALTVGREIGNS</sequence>
<comment type="caution">
    <text evidence="1">The sequence shown here is derived from an EMBL/GenBank/DDBJ whole genome shotgun (WGS) entry which is preliminary data.</text>
</comment>
<evidence type="ECO:0000313" key="2">
    <source>
        <dbReference type="Proteomes" id="UP000606786"/>
    </source>
</evidence>
<accession>A0A811V4E2</accession>
<dbReference type="EMBL" id="CAJHJT010000034">
    <property type="protein sequence ID" value="CAD7004716.1"/>
    <property type="molecule type" value="Genomic_DNA"/>
</dbReference>
<proteinExistence type="predicted"/>
<dbReference type="AlphaFoldDB" id="A0A811V4E2"/>
<gene>
    <name evidence="1" type="ORF">CCAP1982_LOCUS13109</name>
</gene>
<name>A0A811V4E2_CERCA</name>
<organism evidence="1 2">
    <name type="scientific">Ceratitis capitata</name>
    <name type="common">Mediterranean fruit fly</name>
    <name type="synonym">Tephritis capitata</name>
    <dbReference type="NCBI Taxonomy" id="7213"/>
    <lineage>
        <taxon>Eukaryota</taxon>
        <taxon>Metazoa</taxon>
        <taxon>Ecdysozoa</taxon>
        <taxon>Arthropoda</taxon>
        <taxon>Hexapoda</taxon>
        <taxon>Insecta</taxon>
        <taxon>Pterygota</taxon>
        <taxon>Neoptera</taxon>
        <taxon>Endopterygota</taxon>
        <taxon>Diptera</taxon>
        <taxon>Brachycera</taxon>
        <taxon>Muscomorpha</taxon>
        <taxon>Tephritoidea</taxon>
        <taxon>Tephritidae</taxon>
        <taxon>Ceratitis</taxon>
        <taxon>Ceratitis</taxon>
    </lineage>
</organism>
<evidence type="ECO:0000313" key="1">
    <source>
        <dbReference type="EMBL" id="CAD7004716.1"/>
    </source>
</evidence>
<keyword evidence="2" id="KW-1185">Reference proteome</keyword>